<proteinExistence type="predicted"/>
<dbReference type="InterPro" id="IPR041924">
    <property type="entry name" value="Formate_Dh-H_N"/>
</dbReference>
<dbReference type="PANTHER" id="PTHR43105">
    <property type="entry name" value="RESPIRATORY NITRATE REDUCTASE"/>
    <property type="match status" value="1"/>
</dbReference>
<dbReference type="GO" id="GO:0022904">
    <property type="term" value="P:respiratory electron transport chain"/>
    <property type="evidence" value="ECO:0007669"/>
    <property type="project" value="TreeGrafter"/>
</dbReference>
<evidence type="ECO:0000256" key="5">
    <source>
        <dbReference type="ARBA" id="ARBA00023014"/>
    </source>
</evidence>
<dbReference type="EC" id="1.17.1.9" evidence="7"/>
<dbReference type="EMBL" id="JAPVES010000029">
    <property type="protein sequence ID" value="MCZ3371872.1"/>
    <property type="molecule type" value="Genomic_DNA"/>
</dbReference>
<gene>
    <name evidence="7" type="primary">fdhF</name>
    <name evidence="8" type="ORF">O3H35_04445</name>
    <name evidence="7" type="ORF">O3H54_10780</name>
</gene>
<dbReference type="InterPro" id="IPR006657">
    <property type="entry name" value="MoPterin_dinucl-bd_dom"/>
</dbReference>
<reference evidence="7" key="1">
    <citation type="submission" date="2022-12" db="EMBL/GenBank/DDBJ databases">
        <title>Reclassification of two methanogenic archaea species isolated from the Kolyma lowland permafrost.</title>
        <authorList>
            <person name="Trubitsyn V.E."/>
            <person name="Rivkina E.M."/>
            <person name="Shcherbakova V.A."/>
        </authorList>
    </citation>
    <scope>NUCLEOTIDE SEQUENCE</scope>
    <source>
        <strain evidence="7">M2</strain>
        <strain evidence="8">MK4</strain>
    </source>
</reference>
<name>A0A9E4ZW43_9EURY</name>
<dbReference type="Gene3D" id="3.40.228.10">
    <property type="entry name" value="Dimethylsulfoxide Reductase, domain 2"/>
    <property type="match status" value="1"/>
</dbReference>
<dbReference type="GO" id="GO:0008863">
    <property type="term" value="F:formate dehydrogenase (NAD+) activity"/>
    <property type="evidence" value="ECO:0007669"/>
    <property type="project" value="UniProtKB-EC"/>
</dbReference>
<dbReference type="PROSITE" id="PS51669">
    <property type="entry name" value="4FE4S_MOW_BIS_MGD"/>
    <property type="match status" value="1"/>
</dbReference>
<dbReference type="SUPFAM" id="SSF53706">
    <property type="entry name" value="Formate dehydrogenase/DMSO reductase, domains 1-3"/>
    <property type="match status" value="1"/>
</dbReference>
<dbReference type="GO" id="GO:0051539">
    <property type="term" value="F:4 iron, 4 sulfur cluster binding"/>
    <property type="evidence" value="ECO:0007669"/>
    <property type="project" value="UniProtKB-KW"/>
</dbReference>
<feature type="domain" description="4Fe-4S Mo/W bis-MGD-type" evidence="6">
    <location>
        <begin position="1"/>
        <end position="57"/>
    </location>
</feature>
<dbReference type="Gene3D" id="2.40.40.20">
    <property type="match status" value="1"/>
</dbReference>
<dbReference type="FunFam" id="2.20.25.90:FF:000006">
    <property type="entry name" value="Formate dehydrogenase alpha subunit"/>
    <property type="match status" value="1"/>
</dbReference>
<dbReference type="InterPro" id="IPR006478">
    <property type="entry name" value="Formate_DH_asu"/>
</dbReference>
<dbReference type="InterPro" id="IPR050123">
    <property type="entry name" value="Prok_molybdopt-oxidoreductase"/>
</dbReference>
<evidence type="ECO:0000256" key="4">
    <source>
        <dbReference type="ARBA" id="ARBA00023004"/>
    </source>
</evidence>
<keyword evidence="5" id="KW-0411">Iron-sulfur</keyword>
<keyword evidence="3 7" id="KW-0560">Oxidoreductase</keyword>
<dbReference type="EMBL" id="JAPVER010000020">
    <property type="protein sequence ID" value="MCZ3366364.1"/>
    <property type="molecule type" value="Genomic_DNA"/>
</dbReference>
<dbReference type="SUPFAM" id="SSF50692">
    <property type="entry name" value="ADC-like"/>
    <property type="match status" value="1"/>
</dbReference>
<dbReference type="Gene3D" id="3.40.50.740">
    <property type="match status" value="1"/>
</dbReference>
<evidence type="ECO:0000256" key="1">
    <source>
        <dbReference type="ARBA" id="ARBA00022485"/>
    </source>
</evidence>
<dbReference type="PANTHER" id="PTHR43105:SF14">
    <property type="entry name" value="FORMATE DEHYDROGENASE H"/>
    <property type="match status" value="1"/>
</dbReference>
<dbReference type="RefSeq" id="WP_211251468.1">
    <property type="nucleotide sequence ID" value="NZ_JAPVER010000020.1"/>
</dbReference>
<dbReference type="PROSITE" id="PS00932">
    <property type="entry name" value="MOLYBDOPTERIN_PROK_3"/>
    <property type="match status" value="1"/>
</dbReference>
<sequence length="682" mass="76260">MNFTSTICPYCGCGCGLNLVTVDGKIKGVEPWKRSPVNEGKLCPKGNYSYEFINHDDRLKYPLIKENNGFKKATWDEALSLIASKLKKIKEEDKDALGFLGSARCTNEDNYIFQKFARTVIGTNNVDNCANLCHGPSIMGLNLTFGSGAMTNSIDDLEESDCIFIIGSNPLEQHPLIGRRVLRAKRKGAKIVVVDPRYTSIARFADLFLPLKPGTDVALINSLMNVIMEEGLEDNEFINKRTKNFEELEEHIKEFDPYKVEKITGTPESLIKEAALMYGQADNAVILYCLGITEHINGTDNVISLSNLAMLTGNIGKRGTGLNPLRGQNNVQGSCDMGVIPYFYPGYQKVIIDENREKMEDIWRCGELNYLPGIQLSEMMEAAYEGTIKGLYLMGENPMVADPDLRHVKESLERLELLVVQDIFLTETAELADFVLPAACFAEKNGTFTNTERRVRRVRKAANSPGEAMEDWMIISRLAREMGSDLFNFKDSGEIFSEIRKVTPQYGGMDLSRINKPEGLQWPCPTEDHPGTTILHQDSFSTSDGKGVFYKIEPNNSTEIQNPEYPFILTTGRVVFQFQTGTMTMRSETLTKQYPESYVEINDEDAHVLGIMNGEKLNISSKIGDIDIKARITSDIMPGVIFVPFHFAEGEEVINVLTCAESLDPVSKMPPLKLCPVKIRKS</sequence>
<dbReference type="FunFam" id="3.40.228.10:FF:000002">
    <property type="entry name" value="Formate dehydrogenase subunit alpha"/>
    <property type="match status" value="1"/>
</dbReference>
<dbReference type="GO" id="GO:0016020">
    <property type="term" value="C:membrane"/>
    <property type="evidence" value="ECO:0007669"/>
    <property type="project" value="TreeGrafter"/>
</dbReference>
<dbReference type="InterPro" id="IPR009010">
    <property type="entry name" value="Asp_de-COase-like_dom_sf"/>
</dbReference>
<dbReference type="Pfam" id="PF04879">
    <property type="entry name" value="Molybdop_Fe4S4"/>
    <property type="match status" value="1"/>
</dbReference>
<dbReference type="GO" id="GO:0046872">
    <property type="term" value="F:metal ion binding"/>
    <property type="evidence" value="ECO:0007669"/>
    <property type="project" value="UniProtKB-KW"/>
</dbReference>
<protein>
    <submittedName>
        <fullName evidence="7">Formate dehydrogenase subunit alpha</fullName>
        <ecNumber evidence="7">1.17.1.9</ecNumber>
    </submittedName>
</protein>
<organism evidence="7 9">
    <name type="scientific">Methanobacterium veterum</name>
    <dbReference type="NCBI Taxonomy" id="408577"/>
    <lineage>
        <taxon>Archaea</taxon>
        <taxon>Methanobacteriati</taxon>
        <taxon>Methanobacteriota</taxon>
        <taxon>Methanomada group</taxon>
        <taxon>Methanobacteria</taxon>
        <taxon>Methanobacteriales</taxon>
        <taxon>Methanobacteriaceae</taxon>
        <taxon>Methanobacterium</taxon>
    </lineage>
</organism>
<dbReference type="GO" id="GO:0003954">
    <property type="term" value="F:NADH dehydrogenase activity"/>
    <property type="evidence" value="ECO:0007669"/>
    <property type="project" value="TreeGrafter"/>
</dbReference>
<accession>A0A9E4ZW43</accession>
<dbReference type="CDD" id="cd02753">
    <property type="entry name" value="MopB_Formate-Dh-H"/>
    <property type="match status" value="1"/>
</dbReference>
<keyword evidence="9" id="KW-1185">Reference proteome</keyword>
<dbReference type="GO" id="GO:0043546">
    <property type="term" value="F:molybdopterin cofactor binding"/>
    <property type="evidence" value="ECO:0007669"/>
    <property type="project" value="InterPro"/>
</dbReference>
<dbReference type="InterPro" id="IPR006655">
    <property type="entry name" value="Mopterin_OxRdtase_prok_CS"/>
</dbReference>
<keyword evidence="4" id="KW-0408">Iron</keyword>
<evidence type="ECO:0000313" key="8">
    <source>
        <dbReference type="EMBL" id="MCZ3371872.1"/>
    </source>
</evidence>
<dbReference type="Proteomes" id="UP001074446">
    <property type="component" value="Unassembled WGS sequence"/>
</dbReference>
<evidence type="ECO:0000313" key="9">
    <source>
        <dbReference type="Proteomes" id="UP001068021"/>
    </source>
</evidence>
<evidence type="ECO:0000259" key="6">
    <source>
        <dbReference type="PROSITE" id="PS51669"/>
    </source>
</evidence>
<comment type="caution">
    <text evidence="7">The sequence shown here is derived from an EMBL/GenBank/DDBJ whole genome shotgun (WGS) entry which is preliminary data.</text>
</comment>
<dbReference type="Proteomes" id="UP001068021">
    <property type="component" value="Unassembled WGS sequence"/>
</dbReference>
<dbReference type="Gene3D" id="2.20.25.90">
    <property type="entry name" value="ADC-like domains"/>
    <property type="match status" value="1"/>
</dbReference>
<evidence type="ECO:0000256" key="3">
    <source>
        <dbReference type="ARBA" id="ARBA00023002"/>
    </source>
</evidence>
<keyword evidence="2" id="KW-0479">Metal-binding</keyword>
<dbReference type="InterPro" id="IPR006963">
    <property type="entry name" value="Mopterin_OxRdtase_4Fe-4S_dom"/>
</dbReference>
<evidence type="ECO:0000256" key="2">
    <source>
        <dbReference type="ARBA" id="ARBA00022723"/>
    </source>
</evidence>
<dbReference type="SMART" id="SM00926">
    <property type="entry name" value="Molybdop_Fe4S4"/>
    <property type="match status" value="1"/>
</dbReference>
<dbReference type="InterPro" id="IPR006656">
    <property type="entry name" value="Mopterin_OxRdtase"/>
</dbReference>
<dbReference type="NCBIfam" id="TIGR01591">
    <property type="entry name" value="Fdh-alpha"/>
    <property type="match status" value="1"/>
</dbReference>
<dbReference type="AlphaFoldDB" id="A0A9E4ZW43"/>
<keyword evidence="1" id="KW-0004">4Fe-4S</keyword>
<dbReference type="Pfam" id="PF01568">
    <property type="entry name" value="Molydop_binding"/>
    <property type="match status" value="1"/>
</dbReference>
<dbReference type="Pfam" id="PF00384">
    <property type="entry name" value="Molybdopterin"/>
    <property type="match status" value="1"/>
</dbReference>
<evidence type="ECO:0000313" key="7">
    <source>
        <dbReference type="EMBL" id="MCZ3366364.1"/>
    </source>
</evidence>
<dbReference type="GO" id="GO:0015942">
    <property type="term" value="P:formate metabolic process"/>
    <property type="evidence" value="ECO:0007669"/>
    <property type="project" value="InterPro"/>
</dbReference>